<evidence type="ECO:0000259" key="2">
    <source>
        <dbReference type="Pfam" id="PF13472"/>
    </source>
</evidence>
<feature type="chain" id="PRO_5046511976" evidence="1">
    <location>
        <begin position="22"/>
        <end position="261"/>
    </location>
</feature>
<feature type="signal peptide" evidence="1">
    <location>
        <begin position="1"/>
        <end position="21"/>
    </location>
</feature>
<dbReference type="Gene3D" id="3.40.50.1110">
    <property type="entry name" value="SGNH hydrolase"/>
    <property type="match status" value="1"/>
</dbReference>
<name>A0ABU5R926_9PSEU</name>
<keyword evidence="1" id="KW-0732">Signal</keyword>
<dbReference type="InterPro" id="IPR036514">
    <property type="entry name" value="SGNH_hydro_sf"/>
</dbReference>
<keyword evidence="3" id="KW-0378">Hydrolase</keyword>
<dbReference type="SUPFAM" id="SSF52266">
    <property type="entry name" value="SGNH hydrolase"/>
    <property type="match status" value="1"/>
</dbReference>
<reference evidence="3 4" key="1">
    <citation type="submission" date="2023-12" db="EMBL/GenBank/DDBJ databases">
        <title>Amycolatopsis sp. V23-08.</title>
        <authorList>
            <person name="Somphong A."/>
        </authorList>
    </citation>
    <scope>NUCLEOTIDE SEQUENCE [LARGE SCALE GENOMIC DNA]</scope>
    <source>
        <strain evidence="3 4">V23-08</strain>
    </source>
</reference>
<feature type="domain" description="SGNH hydrolase-type esterase" evidence="2">
    <location>
        <begin position="31"/>
        <end position="246"/>
    </location>
</feature>
<dbReference type="RefSeq" id="WP_323329793.1">
    <property type="nucleotide sequence ID" value="NZ_JAYFSI010000005.1"/>
</dbReference>
<protein>
    <submittedName>
        <fullName evidence="3">SGNH/GDSL hydrolase family protein</fullName>
        <ecNumber evidence="3">3.1.-.-</ecNumber>
    </submittedName>
</protein>
<gene>
    <name evidence="3" type="ORF">VA596_22420</name>
</gene>
<organism evidence="3 4">
    <name type="scientific">Amycolatopsis heterodermiae</name>
    <dbReference type="NCBI Taxonomy" id="3110235"/>
    <lineage>
        <taxon>Bacteria</taxon>
        <taxon>Bacillati</taxon>
        <taxon>Actinomycetota</taxon>
        <taxon>Actinomycetes</taxon>
        <taxon>Pseudonocardiales</taxon>
        <taxon>Pseudonocardiaceae</taxon>
        <taxon>Amycolatopsis</taxon>
    </lineage>
</organism>
<dbReference type="Pfam" id="PF13472">
    <property type="entry name" value="Lipase_GDSL_2"/>
    <property type="match status" value="1"/>
</dbReference>
<proteinExistence type="predicted"/>
<dbReference type="InterPro" id="IPR037460">
    <property type="entry name" value="SEST-like"/>
</dbReference>
<comment type="caution">
    <text evidence="3">The sequence shown here is derived from an EMBL/GenBank/DDBJ whole genome shotgun (WGS) entry which is preliminary data.</text>
</comment>
<dbReference type="GO" id="GO:0016787">
    <property type="term" value="F:hydrolase activity"/>
    <property type="evidence" value="ECO:0007669"/>
    <property type="project" value="UniProtKB-KW"/>
</dbReference>
<dbReference type="EC" id="3.1.-.-" evidence="3"/>
<dbReference type="CDD" id="cd01823">
    <property type="entry name" value="SEST_like"/>
    <property type="match status" value="1"/>
</dbReference>
<sequence>MRPKLLAAAVAIAAVTGMACASPPDPGVYVALGDSYAAGVGTQADNGDACQRSPESYPALWELAHSATGFTSVACTGATTADVLDNQIGAVTSATTLVTVTVGGDDAGFTTVMTVCVLQGTAACQAAVDQAVTFISESLPSRLADLYAAIRAAAPAAKVVVLGYPRLFETADPCAGAPDRDSRVALNRGADALDAVTAEAASRAGFTFADVRDEFAGHGICTTGTPWIQGVVNPLSNSFHPLADGYSQGYLPVLNAVAEEA</sequence>
<dbReference type="Proteomes" id="UP001304298">
    <property type="component" value="Unassembled WGS sequence"/>
</dbReference>
<dbReference type="EMBL" id="JAYFSI010000005">
    <property type="protein sequence ID" value="MEA5362309.1"/>
    <property type="molecule type" value="Genomic_DNA"/>
</dbReference>
<dbReference type="InterPro" id="IPR013830">
    <property type="entry name" value="SGNH_hydro"/>
</dbReference>
<dbReference type="PANTHER" id="PTHR37981">
    <property type="entry name" value="LIPASE 2"/>
    <property type="match status" value="1"/>
</dbReference>
<dbReference type="PROSITE" id="PS51257">
    <property type="entry name" value="PROKAR_LIPOPROTEIN"/>
    <property type="match status" value="1"/>
</dbReference>
<evidence type="ECO:0000256" key="1">
    <source>
        <dbReference type="SAM" id="SignalP"/>
    </source>
</evidence>
<evidence type="ECO:0000313" key="3">
    <source>
        <dbReference type="EMBL" id="MEA5362309.1"/>
    </source>
</evidence>
<evidence type="ECO:0000313" key="4">
    <source>
        <dbReference type="Proteomes" id="UP001304298"/>
    </source>
</evidence>
<keyword evidence="4" id="KW-1185">Reference proteome</keyword>
<accession>A0ABU5R926</accession>
<dbReference type="PANTHER" id="PTHR37981:SF1">
    <property type="entry name" value="SGNH HYDROLASE-TYPE ESTERASE DOMAIN-CONTAINING PROTEIN"/>
    <property type="match status" value="1"/>
</dbReference>